<dbReference type="InterPro" id="IPR018062">
    <property type="entry name" value="HTH_AraC-typ_CS"/>
</dbReference>
<dbReference type="InterPro" id="IPR003661">
    <property type="entry name" value="HisK_dim/P_dom"/>
</dbReference>
<evidence type="ECO:0000256" key="9">
    <source>
        <dbReference type="PROSITE-ProRule" id="PRU00169"/>
    </source>
</evidence>
<dbReference type="Gene3D" id="1.10.287.130">
    <property type="match status" value="1"/>
</dbReference>
<dbReference type="Gene3D" id="2.60.40.10">
    <property type="entry name" value="Immunoglobulins"/>
    <property type="match status" value="1"/>
</dbReference>
<dbReference type="SMART" id="SM00388">
    <property type="entry name" value="HisKA"/>
    <property type="match status" value="1"/>
</dbReference>
<dbReference type="CDD" id="cd17574">
    <property type="entry name" value="REC_OmpR"/>
    <property type="match status" value="1"/>
</dbReference>
<gene>
    <name evidence="14" type="ORF">SAMN05444274_102470</name>
</gene>
<keyword evidence="4" id="KW-0808">Transferase</keyword>
<dbReference type="PANTHER" id="PTHR43547:SF2">
    <property type="entry name" value="HYBRID SIGNAL TRANSDUCTION HISTIDINE KINASE C"/>
    <property type="match status" value="1"/>
</dbReference>
<dbReference type="GO" id="GO:0003700">
    <property type="term" value="F:DNA-binding transcription factor activity"/>
    <property type="evidence" value="ECO:0007669"/>
    <property type="project" value="InterPro"/>
</dbReference>
<dbReference type="SMART" id="SM00448">
    <property type="entry name" value="REC"/>
    <property type="match status" value="1"/>
</dbReference>
<reference evidence="15" key="1">
    <citation type="submission" date="2016-11" db="EMBL/GenBank/DDBJ databases">
        <authorList>
            <person name="Varghese N."/>
            <person name="Submissions S."/>
        </authorList>
    </citation>
    <scope>NUCLEOTIDE SEQUENCE [LARGE SCALE GENOMIC DNA]</scope>
    <source>
        <strain evidence="15">DSM 26910</strain>
    </source>
</reference>
<protein>
    <recommendedName>
        <fullName evidence="2">histidine kinase</fullName>
        <ecNumber evidence="2">2.7.13.3</ecNumber>
    </recommendedName>
</protein>
<dbReference type="InterPro" id="IPR003594">
    <property type="entry name" value="HATPase_dom"/>
</dbReference>
<feature type="transmembrane region" description="Helical" evidence="10">
    <location>
        <begin position="806"/>
        <end position="824"/>
    </location>
</feature>
<dbReference type="FunFam" id="3.30.565.10:FF:000006">
    <property type="entry name" value="Sensor histidine kinase WalK"/>
    <property type="match status" value="1"/>
</dbReference>
<dbReference type="InterPro" id="IPR015943">
    <property type="entry name" value="WD40/YVTN_repeat-like_dom_sf"/>
</dbReference>
<accession>A0A1M4WJZ3</accession>
<dbReference type="Gene3D" id="3.40.50.2300">
    <property type="match status" value="1"/>
</dbReference>
<evidence type="ECO:0000259" key="13">
    <source>
        <dbReference type="PROSITE" id="PS50110"/>
    </source>
</evidence>
<keyword evidence="10" id="KW-1133">Transmembrane helix</keyword>
<feature type="domain" description="Histidine kinase" evidence="12">
    <location>
        <begin position="856"/>
        <end position="1090"/>
    </location>
</feature>
<dbReference type="GO" id="GO:0043565">
    <property type="term" value="F:sequence-specific DNA binding"/>
    <property type="evidence" value="ECO:0007669"/>
    <property type="project" value="InterPro"/>
</dbReference>
<dbReference type="GO" id="GO:0000155">
    <property type="term" value="F:phosphorelay sensor kinase activity"/>
    <property type="evidence" value="ECO:0007669"/>
    <property type="project" value="InterPro"/>
</dbReference>
<dbReference type="EC" id="2.7.13.3" evidence="2"/>
<keyword evidence="10" id="KW-0812">Transmembrane</keyword>
<dbReference type="Pfam" id="PF07495">
    <property type="entry name" value="Y_Y_Y"/>
    <property type="match status" value="1"/>
</dbReference>
<keyword evidence="15" id="KW-1185">Reference proteome</keyword>
<dbReference type="Gene3D" id="3.30.565.10">
    <property type="entry name" value="Histidine kinase-like ATPase, C-terminal domain"/>
    <property type="match status" value="1"/>
</dbReference>
<dbReference type="InterPro" id="IPR018060">
    <property type="entry name" value="HTH_AraC"/>
</dbReference>
<dbReference type="Pfam" id="PF00512">
    <property type="entry name" value="HisKA"/>
    <property type="match status" value="1"/>
</dbReference>
<feature type="domain" description="Response regulatory" evidence="13">
    <location>
        <begin position="1140"/>
        <end position="1255"/>
    </location>
</feature>
<dbReference type="PROSITE" id="PS01124">
    <property type="entry name" value="HTH_ARAC_FAMILY_2"/>
    <property type="match status" value="1"/>
</dbReference>
<dbReference type="PANTHER" id="PTHR43547">
    <property type="entry name" value="TWO-COMPONENT HISTIDINE KINASE"/>
    <property type="match status" value="1"/>
</dbReference>
<evidence type="ECO:0000256" key="1">
    <source>
        <dbReference type="ARBA" id="ARBA00000085"/>
    </source>
</evidence>
<dbReference type="CDD" id="cd00082">
    <property type="entry name" value="HisKA"/>
    <property type="match status" value="1"/>
</dbReference>
<dbReference type="PRINTS" id="PR00344">
    <property type="entry name" value="BCTRLSENSOR"/>
</dbReference>
<keyword evidence="7" id="KW-0238">DNA-binding</keyword>
<dbReference type="InterPro" id="IPR005467">
    <property type="entry name" value="His_kinase_dom"/>
</dbReference>
<evidence type="ECO:0000313" key="15">
    <source>
        <dbReference type="Proteomes" id="UP000184164"/>
    </source>
</evidence>
<dbReference type="Pfam" id="PF02518">
    <property type="entry name" value="HATPase_c"/>
    <property type="match status" value="1"/>
</dbReference>
<dbReference type="InterPro" id="IPR011123">
    <property type="entry name" value="Y_Y_Y"/>
</dbReference>
<keyword evidence="5 14" id="KW-0418">Kinase</keyword>
<dbReference type="PROSITE" id="PS00041">
    <property type="entry name" value="HTH_ARAC_FAMILY_1"/>
    <property type="match status" value="1"/>
</dbReference>
<dbReference type="SUPFAM" id="SSF47384">
    <property type="entry name" value="Homodimeric domain of signal transducing histidine kinase"/>
    <property type="match status" value="1"/>
</dbReference>
<dbReference type="InterPro" id="IPR036890">
    <property type="entry name" value="HATPase_C_sf"/>
</dbReference>
<dbReference type="InterPro" id="IPR009057">
    <property type="entry name" value="Homeodomain-like_sf"/>
</dbReference>
<dbReference type="EMBL" id="FQUM01000002">
    <property type="protein sequence ID" value="SHE81548.1"/>
    <property type="molecule type" value="Genomic_DNA"/>
</dbReference>
<dbReference type="SUPFAM" id="SSF63829">
    <property type="entry name" value="Calcium-dependent phosphotriesterase"/>
    <property type="match status" value="3"/>
</dbReference>
<evidence type="ECO:0000256" key="5">
    <source>
        <dbReference type="ARBA" id="ARBA00022777"/>
    </source>
</evidence>
<dbReference type="SMART" id="SM00387">
    <property type="entry name" value="HATPase_c"/>
    <property type="match status" value="1"/>
</dbReference>
<keyword evidence="6" id="KW-0805">Transcription regulation</keyword>
<evidence type="ECO:0000256" key="3">
    <source>
        <dbReference type="ARBA" id="ARBA00022553"/>
    </source>
</evidence>
<evidence type="ECO:0000313" key="14">
    <source>
        <dbReference type="EMBL" id="SHE81548.1"/>
    </source>
</evidence>
<dbReference type="InterPro" id="IPR013783">
    <property type="entry name" value="Ig-like_fold"/>
</dbReference>
<keyword evidence="10" id="KW-0472">Membrane</keyword>
<evidence type="ECO:0000256" key="6">
    <source>
        <dbReference type="ARBA" id="ARBA00023015"/>
    </source>
</evidence>
<dbReference type="STRING" id="1484053.SAMN05444274_102470"/>
<dbReference type="Pfam" id="PF12833">
    <property type="entry name" value="HTH_18"/>
    <property type="match status" value="1"/>
</dbReference>
<evidence type="ECO:0000259" key="12">
    <source>
        <dbReference type="PROSITE" id="PS50109"/>
    </source>
</evidence>
<evidence type="ECO:0000256" key="7">
    <source>
        <dbReference type="ARBA" id="ARBA00023125"/>
    </source>
</evidence>
<evidence type="ECO:0000256" key="2">
    <source>
        <dbReference type="ARBA" id="ARBA00012438"/>
    </source>
</evidence>
<dbReference type="Gene3D" id="1.10.10.60">
    <property type="entry name" value="Homeodomain-like"/>
    <property type="match status" value="1"/>
</dbReference>
<evidence type="ECO:0000256" key="4">
    <source>
        <dbReference type="ARBA" id="ARBA00022679"/>
    </source>
</evidence>
<dbReference type="InterPro" id="IPR036097">
    <property type="entry name" value="HisK_dim/P_sf"/>
</dbReference>
<dbReference type="Proteomes" id="UP000184164">
    <property type="component" value="Unassembled WGS sequence"/>
</dbReference>
<evidence type="ECO:0000256" key="8">
    <source>
        <dbReference type="ARBA" id="ARBA00023163"/>
    </source>
</evidence>
<evidence type="ECO:0000259" key="11">
    <source>
        <dbReference type="PROSITE" id="PS01124"/>
    </source>
</evidence>
<dbReference type="PROSITE" id="PS50109">
    <property type="entry name" value="HIS_KIN"/>
    <property type="match status" value="1"/>
</dbReference>
<dbReference type="InterPro" id="IPR004358">
    <property type="entry name" value="Sig_transdc_His_kin-like_C"/>
</dbReference>
<dbReference type="Gene3D" id="2.130.10.10">
    <property type="entry name" value="YVTN repeat-like/Quinoprotein amine dehydrogenase"/>
    <property type="match status" value="2"/>
</dbReference>
<evidence type="ECO:0000256" key="10">
    <source>
        <dbReference type="SAM" id="Phobius"/>
    </source>
</evidence>
<dbReference type="SUPFAM" id="SSF52172">
    <property type="entry name" value="CheY-like"/>
    <property type="match status" value="1"/>
</dbReference>
<organism evidence="14 15">
    <name type="scientific">Mariniphaga anaerophila</name>
    <dbReference type="NCBI Taxonomy" id="1484053"/>
    <lineage>
        <taxon>Bacteria</taxon>
        <taxon>Pseudomonadati</taxon>
        <taxon>Bacteroidota</taxon>
        <taxon>Bacteroidia</taxon>
        <taxon>Marinilabiliales</taxon>
        <taxon>Prolixibacteraceae</taxon>
        <taxon>Mariniphaga</taxon>
    </lineage>
</organism>
<dbReference type="SUPFAM" id="SSF46689">
    <property type="entry name" value="Homeodomain-like"/>
    <property type="match status" value="1"/>
</dbReference>
<name>A0A1M4WJZ3_9BACT</name>
<keyword evidence="3 9" id="KW-0597">Phosphoprotein</keyword>
<dbReference type="SMART" id="SM00342">
    <property type="entry name" value="HTH_ARAC"/>
    <property type="match status" value="1"/>
</dbReference>
<sequence>MRFWVILLLTTINFVQNTYALNKKLEVSNFCFRHLTVDDGLPHSDANVTVQDEHGYIWIGSYSGLSRYDGYKVHNFYNELSKINNSYLNRITDISVDTDGMLWLATFAGVQLFDPNRECFVPLTVRNEVIFEDDYEIEKIVAAGKFYLFVKNNRNRLIVYKKHDNNVLTREPFSLNAKCFSLFCDNEDRVWISTDEGLYVWQENSEFIHLKLAESLSKTEGGTIRFSLIDSNDNLLFATEKSLFRCEEDVNTLFRNDNNVLSKVKRMPVDFSNGLITDAVEDCQGNYWVSSLKGLFFLHNEVNQYSCKPIYAGNLNSSLNSDFISNLFIDRSDNLFISTYGGGVNIFDLHQKPFLQIQHLPFSKNTLSEKIVRAIADDGDYLWLGTNSMGLNRLNKETGIFTAFTHDVNESESIGADGIRALLNDGNGHLWIGHTKGLDMVSSTSGKQLRFVHMDAEAGFPSSEASCIAKDCFNQIWVGTWNSGICRIRENENGQFETSAFKTLNSNYPAFSPSRIITVYADSLRPEVFYSSGKQIIRLFLDKKGDVSEAYIYQGDEKKEHSLSSNYICSIRRENDSILWVGCIGGGINRMTLLPDGDYKAEIFSSEEGINQRDIECIEIDNQGNIWGGGNGLVRYQKKTGVFKSYRPVNGITTNSYKVGASCVGKDGLIYLGGIKGVVYFNPENILDNMLVAKPRVSAIAVNNHRKVLSDKLKLNYKENNLTLCLTSTHYASPKNCQFLYRLVGYDKKWKLSPSHSNMVYYTNLPYGKYIFEMQASNPDGIWSFDTYSLPVEIQPPWWLSGSAKGMYLILFLLSFYIIYFYLLRWINLKKQLKIKEIHEVQNERIHELQLEFFTNISHEFRTPLTLILGTVEKFSQENRWNASYGEVLVKNVRRLMCMIDNLMDFRKTETENPELTLQEEDVNLFLHKLSKDFYNLASVRQIELITDIPKEERRVWFDTEIMEKIFLNLLNNAFKYTQKGGAIEVKMLTEQDEYKPAFDNRYEISAKQPLKDSIRFYIRDTGTGISKESINKIFTRYYRIHDSEYDPHLGSGIGLALVKSLIQLHKGSLLVSSERDKGTDFFISIPCRREDYGGIGLLAKEEQKNASTGDILLDRQEKELLLKEKKNGDNEFGVDEKPLLLLVEDNDEVRTFLSGCLQNQFQIIQSVDGMDALEIIQDNTPDIIVSDMMMPNMDGNILCRTLKNSTKNNQIPFVMLTAKNSLEARIEGTNAGADAYLSKPVSLKLLHSTIRNLLDNKKRIKKYISSNYLSDTIEDTVQCKDKAFYDNLLKLIESNISDVNLDVDFISNTMGYSRTRLYQKVKQITGMPIKELVRTIRLQKAIQIMAEEDLSISEVIIRIGFQSQSYFTSIFKKKYGETPAQFVRNLKK</sequence>
<feature type="domain" description="HTH araC/xylS-type" evidence="11">
    <location>
        <begin position="1287"/>
        <end position="1386"/>
    </location>
</feature>
<dbReference type="PROSITE" id="PS50110">
    <property type="entry name" value="RESPONSE_REGULATORY"/>
    <property type="match status" value="1"/>
</dbReference>
<dbReference type="InterPro" id="IPR011006">
    <property type="entry name" value="CheY-like_superfamily"/>
</dbReference>
<feature type="modified residue" description="4-aspartylphosphate" evidence="9">
    <location>
        <position position="1188"/>
    </location>
</feature>
<comment type="catalytic activity">
    <reaction evidence="1">
        <text>ATP + protein L-histidine = ADP + protein N-phospho-L-histidine.</text>
        <dbReference type="EC" id="2.7.13.3"/>
    </reaction>
</comment>
<proteinExistence type="predicted"/>
<dbReference type="SUPFAM" id="SSF55874">
    <property type="entry name" value="ATPase domain of HSP90 chaperone/DNA topoisomerase II/histidine kinase"/>
    <property type="match status" value="1"/>
</dbReference>
<dbReference type="InterPro" id="IPR001789">
    <property type="entry name" value="Sig_transdc_resp-reg_receiver"/>
</dbReference>
<dbReference type="Pfam" id="PF00072">
    <property type="entry name" value="Response_reg"/>
    <property type="match status" value="1"/>
</dbReference>
<keyword evidence="8" id="KW-0804">Transcription</keyword>